<feature type="domain" description="Cupin type-2" evidence="1">
    <location>
        <begin position="111"/>
        <end position="168"/>
    </location>
</feature>
<dbReference type="CDD" id="cd02231">
    <property type="entry name" value="cupin_BLL6423-like"/>
    <property type="match status" value="1"/>
</dbReference>
<comment type="caution">
    <text evidence="2">The sequence shown here is derived from an EMBL/GenBank/DDBJ whole genome shotgun (WGS) entry which is preliminary data.</text>
</comment>
<accession>A0ABV2ZIK3</accession>
<reference evidence="2 3" key="1">
    <citation type="submission" date="2024-06" db="EMBL/GenBank/DDBJ databases">
        <title>The Natural Products Discovery Center: Release of the First 8490 Sequenced Strains for Exploring Actinobacteria Biosynthetic Diversity.</title>
        <authorList>
            <person name="Kalkreuter E."/>
            <person name="Kautsar S.A."/>
            <person name="Yang D."/>
            <person name="Bader C.D."/>
            <person name="Teijaro C.N."/>
            <person name="Fluegel L."/>
            <person name="Davis C.M."/>
            <person name="Simpson J.R."/>
            <person name="Lauterbach L."/>
            <person name="Steele A.D."/>
            <person name="Gui C."/>
            <person name="Meng S."/>
            <person name="Li G."/>
            <person name="Viehrig K."/>
            <person name="Ye F."/>
            <person name="Su P."/>
            <person name="Kiefer A.F."/>
            <person name="Nichols A."/>
            <person name="Cepeda A.J."/>
            <person name="Yan W."/>
            <person name="Fan B."/>
            <person name="Jiang Y."/>
            <person name="Adhikari A."/>
            <person name="Zheng C.-J."/>
            <person name="Schuster L."/>
            <person name="Cowan T.M."/>
            <person name="Smanski M.J."/>
            <person name="Chevrette M.G."/>
            <person name="De Carvalho L.P.S."/>
            <person name="Shen B."/>
        </authorList>
    </citation>
    <scope>NUCLEOTIDE SEQUENCE [LARGE SCALE GENOMIC DNA]</scope>
    <source>
        <strain evidence="2 3">NPDC033843</strain>
    </source>
</reference>
<dbReference type="InterPro" id="IPR047142">
    <property type="entry name" value="OryJ/VirC-like"/>
</dbReference>
<dbReference type="InterPro" id="IPR013096">
    <property type="entry name" value="Cupin_2"/>
</dbReference>
<sequence length="176" mass="18168">MVRRVVTGVDPSGKPVIVSDGEPPVTRQYTHTPGFARSLVWNTTAPAAPSADPTESLKSYVPAPGETVALTVTFAPASVYAEPGFDPAAAGAEQLEATPGLAELFELDNPGMHTTPTVDYGVVLSGELVLDLDGGETAVLKPGDLIVQNGTRHAWRNLGTEPATAFFVLIGAGGTS</sequence>
<evidence type="ECO:0000259" key="1">
    <source>
        <dbReference type="Pfam" id="PF07883"/>
    </source>
</evidence>
<keyword evidence="3" id="KW-1185">Reference proteome</keyword>
<evidence type="ECO:0000313" key="3">
    <source>
        <dbReference type="Proteomes" id="UP001550739"/>
    </source>
</evidence>
<dbReference type="EMBL" id="JBEZVE010000008">
    <property type="protein sequence ID" value="MEU3782391.1"/>
    <property type="molecule type" value="Genomic_DNA"/>
</dbReference>
<dbReference type="InterPro" id="IPR011051">
    <property type="entry name" value="RmlC_Cupin_sf"/>
</dbReference>
<dbReference type="SUPFAM" id="SSF51182">
    <property type="entry name" value="RmlC-like cupins"/>
    <property type="match status" value="1"/>
</dbReference>
<dbReference type="PANTHER" id="PTHR36156">
    <property type="entry name" value="SLR2101 PROTEIN"/>
    <property type="match status" value="1"/>
</dbReference>
<dbReference type="Gene3D" id="2.60.120.10">
    <property type="entry name" value="Jelly Rolls"/>
    <property type="match status" value="1"/>
</dbReference>
<dbReference type="PANTHER" id="PTHR36156:SF2">
    <property type="entry name" value="CUPIN TYPE-2 DOMAIN-CONTAINING PROTEIN"/>
    <property type="match status" value="1"/>
</dbReference>
<gene>
    <name evidence="2" type="ORF">AB0E89_17765</name>
</gene>
<protein>
    <submittedName>
        <fullName evidence="2">Cupin domain-containing protein</fullName>
    </submittedName>
</protein>
<proteinExistence type="predicted"/>
<dbReference type="InterPro" id="IPR014710">
    <property type="entry name" value="RmlC-like_jellyroll"/>
</dbReference>
<dbReference type="Proteomes" id="UP001550739">
    <property type="component" value="Unassembled WGS sequence"/>
</dbReference>
<evidence type="ECO:0000313" key="2">
    <source>
        <dbReference type="EMBL" id="MEU3782391.1"/>
    </source>
</evidence>
<organism evidence="2 3">
    <name type="scientific">Streptomyces sp. 900129855</name>
    <dbReference type="NCBI Taxonomy" id="3155129"/>
    <lineage>
        <taxon>Bacteria</taxon>
        <taxon>Bacillati</taxon>
        <taxon>Actinomycetota</taxon>
        <taxon>Actinomycetes</taxon>
        <taxon>Kitasatosporales</taxon>
        <taxon>Streptomycetaceae</taxon>
        <taxon>Streptomyces</taxon>
    </lineage>
</organism>
<name>A0ABV2ZIK3_9ACTN</name>
<dbReference type="RefSeq" id="WP_334575023.1">
    <property type="nucleotide sequence ID" value="NZ_JBEZVE010000008.1"/>
</dbReference>
<dbReference type="Pfam" id="PF07883">
    <property type="entry name" value="Cupin_2"/>
    <property type="match status" value="1"/>
</dbReference>